<dbReference type="EMBL" id="JAHQXE010000002">
    <property type="protein sequence ID" value="MBV0901787.1"/>
    <property type="molecule type" value="Genomic_DNA"/>
</dbReference>
<feature type="transmembrane region" description="Helical" evidence="4">
    <location>
        <begin position="518"/>
        <end position="539"/>
    </location>
</feature>
<keyword evidence="1" id="KW-0378">Hydrolase</keyword>
<gene>
    <name evidence="6" type="ORF">KTS37_08290</name>
</gene>
<evidence type="ECO:0000256" key="1">
    <source>
        <dbReference type="ARBA" id="ARBA00022801"/>
    </source>
</evidence>
<dbReference type="PROSITE" id="PS50035">
    <property type="entry name" value="PLD"/>
    <property type="match status" value="1"/>
</dbReference>
<dbReference type="InterPro" id="IPR001736">
    <property type="entry name" value="PLipase_D/transphosphatidylase"/>
</dbReference>
<keyword evidence="3" id="KW-0443">Lipid metabolism</keyword>
<dbReference type="AlphaFoldDB" id="A0AA41FZT1"/>
<keyword evidence="4" id="KW-1133">Transmembrane helix</keyword>
<keyword evidence="4" id="KW-0472">Membrane</keyword>
<accession>A0AA41FZT1</accession>
<dbReference type="InterPro" id="IPR051406">
    <property type="entry name" value="PLD_domain"/>
</dbReference>
<dbReference type="Gene3D" id="3.30.870.10">
    <property type="entry name" value="Endonuclease Chain A"/>
    <property type="match status" value="2"/>
</dbReference>
<keyword evidence="2" id="KW-0442">Lipid degradation</keyword>
<dbReference type="RefSeq" id="WP_162412981.1">
    <property type="nucleotide sequence ID" value="NZ_JAHQXE010000002.1"/>
</dbReference>
<dbReference type="InterPro" id="IPR025202">
    <property type="entry name" value="PLD-like_dom"/>
</dbReference>
<sequence>MRPPAPLVCCLLALVACSPVAATASTPLPAADAPAATAVPEAPAIAAVYPDPVAGGDRGEFVVLSIPSDTALDEYRLSDGDGTVSLPNATATGRVVVSTAPNHTRRLTDSRVVGVDGHLALANGGERIRLLRGERTVDAVRYSDASEGELGVVNGSAVRWRPLGATDRPVVSAPGGEVRTFVLPDATGAPLEPIRNADERVLLAGYTLSSARVADALIDAKQRGATVRVLLEGEPVGTRTAAEARALDRLTDAGVPVRLVSGPRARYSYHHAKYAVADGRAVVLTENWKPAGTGGNSSRGWGVVTEQPRIVEGLAATFRADAEWRDSVAWERYRRGRRFERGEQATGSYPTEFSAESVSVRRTDLLVTPDNAQGELVATLDRANDSVDVIQPTVGDWDSPLLRALRRAASRGVEVRLLLSDAWYVREENRRTVERFRDWADRRDAPLSAKLADPEGRYEKVHAKGAVVDGERVVVGSLNWNEQAATTNREVLLVLHGPDAAAYFDEVFDADWAGGGGVGFPIGLAAAVAGVLVVAGLAARRVRFEP</sequence>
<evidence type="ECO:0000259" key="5">
    <source>
        <dbReference type="PROSITE" id="PS50035"/>
    </source>
</evidence>
<dbReference type="PANTHER" id="PTHR43856">
    <property type="entry name" value="CARDIOLIPIN HYDROLASE"/>
    <property type="match status" value="1"/>
</dbReference>
<dbReference type="GO" id="GO:0016042">
    <property type="term" value="P:lipid catabolic process"/>
    <property type="evidence" value="ECO:0007669"/>
    <property type="project" value="UniProtKB-KW"/>
</dbReference>
<organism evidence="6 7">
    <name type="scientific">Haloarcula salina</name>
    <dbReference type="NCBI Taxonomy" id="1429914"/>
    <lineage>
        <taxon>Archaea</taxon>
        <taxon>Methanobacteriati</taxon>
        <taxon>Methanobacteriota</taxon>
        <taxon>Stenosarchaea group</taxon>
        <taxon>Halobacteria</taxon>
        <taxon>Halobacteriales</taxon>
        <taxon>Haloarculaceae</taxon>
        <taxon>Haloarcula</taxon>
    </lineage>
</organism>
<dbReference type="SUPFAM" id="SSF56024">
    <property type="entry name" value="Phospholipase D/nuclease"/>
    <property type="match status" value="2"/>
</dbReference>
<comment type="caution">
    <text evidence="6">The sequence shown here is derived from an EMBL/GenBank/DDBJ whole genome shotgun (WGS) entry which is preliminary data.</text>
</comment>
<dbReference type="PANTHER" id="PTHR43856:SF1">
    <property type="entry name" value="MITOCHONDRIAL CARDIOLIPIN HYDROLASE"/>
    <property type="match status" value="1"/>
</dbReference>
<proteinExistence type="predicted"/>
<keyword evidence="7" id="KW-1185">Reference proteome</keyword>
<dbReference type="Pfam" id="PF13091">
    <property type="entry name" value="PLDc_2"/>
    <property type="match status" value="2"/>
</dbReference>
<dbReference type="GO" id="GO:0016891">
    <property type="term" value="F:RNA endonuclease activity producing 5'-phosphomonoesters, hydrolytic mechanism"/>
    <property type="evidence" value="ECO:0007669"/>
    <property type="project" value="TreeGrafter"/>
</dbReference>
<evidence type="ECO:0000256" key="4">
    <source>
        <dbReference type="SAM" id="Phobius"/>
    </source>
</evidence>
<protein>
    <submittedName>
        <fullName evidence="6">Phospholipase</fullName>
    </submittedName>
</protein>
<keyword evidence="4" id="KW-0812">Transmembrane</keyword>
<dbReference type="Proteomes" id="UP001166304">
    <property type="component" value="Unassembled WGS sequence"/>
</dbReference>
<dbReference type="SMART" id="SM00155">
    <property type="entry name" value="PLDc"/>
    <property type="match status" value="2"/>
</dbReference>
<name>A0AA41FZT1_9EURY</name>
<evidence type="ECO:0000256" key="3">
    <source>
        <dbReference type="ARBA" id="ARBA00023098"/>
    </source>
</evidence>
<feature type="domain" description="PLD phosphodiesterase" evidence="5">
    <location>
        <begin position="457"/>
        <end position="484"/>
    </location>
</feature>
<reference evidence="6" key="1">
    <citation type="submission" date="2021-06" db="EMBL/GenBank/DDBJ databases">
        <title>New haloarchaea isolates fom saline soil.</title>
        <authorList>
            <person name="Duran-Viseras A."/>
            <person name="Sanchez-Porro C.S."/>
            <person name="Ventosa A."/>
        </authorList>
    </citation>
    <scope>NUCLEOTIDE SEQUENCE</scope>
    <source>
        <strain evidence="6">JCM 18369</strain>
    </source>
</reference>
<evidence type="ECO:0000313" key="6">
    <source>
        <dbReference type="EMBL" id="MBV0901787.1"/>
    </source>
</evidence>
<dbReference type="PROSITE" id="PS51257">
    <property type="entry name" value="PROKAR_LIPOPROTEIN"/>
    <property type="match status" value="1"/>
</dbReference>
<evidence type="ECO:0000313" key="7">
    <source>
        <dbReference type="Proteomes" id="UP001166304"/>
    </source>
</evidence>
<evidence type="ECO:0000256" key="2">
    <source>
        <dbReference type="ARBA" id="ARBA00022963"/>
    </source>
</evidence>
<dbReference type="CDD" id="cd09128">
    <property type="entry name" value="PLDc_unchar1_2"/>
    <property type="match status" value="1"/>
</dbReference>